<feature type="repeat" description="WD" evidence="1">
    <location>
        <begin position="291"/>
        <end position="310"/>
    </location>
</feature>
<evidence type="ECO:0000256" key="2">
    <source>
        <dbReference type="SAM" id="MobiDB-lite"/>
    </source>
</evidence>
<proteinExistence type="predicted"/>
<dbReference type="InterPro" id="IPR001680">
    <property type="entry name" value="WD40_rpt"/>
</dbReference>
<gene>
    <name evidence="3" type="ORF">NQ314_011461</name>
</gene>
<dbReference type="PROSITE" id="PS50294">
    <property type="entry name" value="WD_REPEATS_REGION"/>
    <property type="match status" value="1"/>
</dbReference>
<dbReference type="PROSITE" id="PS50082">
    <property type="entry name" value="WD_REPEATS_2"/>
    <property type="match status" value="2"/>
</dbReference>
<dbReference type="Pfam" id="PF00400">
    <property type="entry name" value="WD40"/>
    <property type="match status" value="3"/>
</dbReference>
<dbReference type="EMBL" id="JANEYF010003180">
    <property type="protein sequence ID" value="KAJ8938518.1"/>
    <property type="molecule type" value="Genomic_DNA"/>
</dbReference>
<dbReference type="AlphaFoldDB" id="A0AAV8XKJ0"/>
<sequence length="449" mass="50882">MADEDSSRSFSESESDLDSDQGLPQNYTIFLQSLINRLTDVYCISSEFSLITKQSSGLVDSKRKVVSPQKNITKMLLNRERGLYTSNSFSHGNKCKISNRYLPNDMSVMDGCAGKVFCGIFSNNGNCFITASQDRHIRLYNSGDGSYKLFKSLRARDVGWSIIDVAFSPDREHFVYSTWSSSLHLCPVNGNTEHQEPLSLLNTGRRFCVFSVVFSSDGRELLGGANDGCLYIYDQQRHGRTLKIPAHEYDVNSVVFADDSSHIIYSGGDDGLIKVWDRRTLDGALQKLLGDSRHLISNSKDQSIKLWDVRVFSGEKAAEKSLKAVHEQTWDYRWQEVPRKLYTSRSKLEGDTSVMTYRGHVVIKTLVRCRFSPLETTGQRYIYTGCGVGRVVSTGMGWWENGPTLTKRLWEKPKNGSWKKIISYKSSQPVRRSLRLALKKEKRNNLGYG</sequence>
<name>A0AAV8XKJ0_9CUCU</name>
<dbReference type="PANTHER" id="PTHR19847">
    <property type="entry name" value="DDB1- AND CUL4-ASSOCIATED FACTOR 11"/>
    <property type="match status" value="1"/>
</dbReference>
<comment type="caution">
    <text evidence="3">The sequence shown here is derived from an EMBL/GenBank/DDBJ whole genome shotgun (WGS) entry which is preliminary data.</text>
</comment>
<dbReference type="SUPFAM" id="SSF50978">
    <property type="entry name" value="WD40 repeat-like"/>
    <property type="match status" value="1"/>
</dbReference>
<feature type="region of interest" description="Disordered" evidence="2">
    <location>
        <begin position="1"/>
        <end position="20"/>
    </location>
</feature>
<evidence type="ECO:0000313" key="3">
    <source>
        <dbReference type="EMBL" id="KAJ8938518.1"/>
    </source>
</evidence>
<keyword evidence="1" id="KW-0853">WD repeat</keyword>
<organism evidence="3 4">
    <name type="scientific">Rhamnusium bicolor</name>
    <dbReference type="NCBI Taxonomy" id="1586634"/>
    <lineage>
        <taxon>Eukaryota</taxon>
        <taxon>Metazoa</taxon>
        <taxon>Ecdysozoa</taxon>
        <taxon>Arthropoda</taxon>
        <taxon>Hexapoda</taxon>
        <taxon>Insecta</taxon>
        <taxon>Pterygota</taxon>
        <taxon>Neoptera</taxon>
        <taxon>Endopterygota</taxon>
        <taxon>Coleoptera</taxon>
        <taxon>Polyphaga</taxon>
        <taxon>Cucujiformia</taxon>
        <taxon>Chrysomeloidea</taxon>
        <taxon>Cerambycidae</taxon>
        <taxon>Lepturinae</taxon>
        <taxon>Rhagiini</taxon>
        <taxon>Rhamnusium</taxon>
    </lineage>
</organism>
<reference evidence="3" key="1">
    <citation type="journal article" date="2023" name="Insect Mol. Biol.">
        <title>Genome sequencing provides insights into the evolution of gene families encoding plant cell wall-degrading enzymes in longhorned beetles.</title>
        <authorList>
            <person name="Shin N.R."/>
            <person name="Okamura Y."/>
            <person name="Kirsch R."/>
            <person name="Pauchet Y."/>
        </authorList>
    </citation>
    <scope>NUCLEOTIDE SEQUENCE</scope>
    <source>
        <strain evidence="3">RBIC_L_NR</strain>
    </source>
</reference>
<dbReference type="InterPro" id="IPR036322">
    <property type="entry name" value="WD40_repeat_dom_sf"/>
</dbReference>
<feature type="repeat" description="WD" evidence="1">
    <location>
        <begin position="244"/>
        <end position="277"/>
    </location>
</feature>
<dbReference type="InterPro" id="IPR051859">
    <property type="entry name" value="DCAF"/>
</dbReference>
<dbReference type="Proteomes" id="UP001162156">
    <property type="component" value="Unassembled WGS sequence"/>
</dbReference>
<dbReference type="GO" id="GO:0043161">
    <property type="term" value="P:proteasome-mediated ubiquitin-dependent protein catabolic process"/>
    <property type="evidence" value="ECO:0007669"/>
    <property type="project" value="TreeGrafter"/>
</dbReference>
<dbReference type="PANTHER" id="PTHR19847:SF7">
    <property type="entry name" value="DDB1- AND CUL4-ASSOCIATED FACTOR 11"/>
    <property type="match status" value="1"/>
</dbReference>
<dbReference type="GO" id="GO:0080008">
    <property type="term" value="C:Cul4-RING E3 ubiquitin ligase complex"/>
    <property type="evidence" value="ECO:0007669"/>
    <property type="project" value="TreeGrafter"/>
</dbReference>
<dbReference type="InterPro" id="IPR015943">
    <property type="entry name" value="WD40/YVTN_repeat-like_dom_sf"/>
</dbReference>
<dbReference type="SMART" id="SM00320">
    <property type="entry name" value="WD40"/>
    <property type="match status" value="5"/>
</dbReference>
<evidence type="ECO:0000256" key="1">
    <source>
        <dbReference type="PROSITE-ProRule" id="PRU00221"/>
    </source>
</evidence>
<protein>
    <submittedName>
        <fullName evidence="3">Uncharacterized protein</fullName>
    </submittedName>
</protein>
<dbReference type="Gene3D" id="2.130.10.10">
    <property type="entry name" value="YVTN repeat-like/Quinoprotein amine dehydrogenase"/>
    <property type="match status" value="1"/>
</dbReference>
<accession>A0AAV8XKJ0</accession>
<evidence type="ECO:0000313" key="4">
    <source>
        <dbReference type="Proteomes" id="UP001162156"/>
    </source>
</evidence>
<keyword evidence="4" id="KW-1185">Reference proteome</keyword>